<gene>
    <name evidence="1" type="ORF">HELGO_WM3915</name>
</gene>
<dbReference type="EMBL" id="CACVAP010000047">
    <property type="protein sequence ID" value="CAA6805501.1"/>
    <property type="molecule type" value="Genomic_DNA"/>
</dbReference>
<evidence type="ECO:0008006" key="2">
    <source>
        <dbReference type="Google" id="ProtNLM"/>
    </source>
</evidence>
<organism evidence="1">
    <name type="scientific">uncultured Sulfurovum sp</name>
    <dbReference type="NCBI Taxonomy" id="269237"/>
    <lineage>
        <taxon>Bacteria</taxon>
        <taxon>Pseudomonadati</taxon>
        <taxon>Campylobacterota</taxon>
        <taxon>Epsilonproteobacteria</taxon>
        <taxon>Campylobacterales</taxon>
        <taxon>Sulfurovaceae</taxon>
        <taxon>Sulfurovum</taxon>
        <taxon>environmental samples</taxon>
    </lineage>
</organism>
<dbReference type="GO" id="GO:0006355">
    <property type="term" value="P:regulation of DNA-templated transcription"/>
    <property type="evidence" value="ECO:0007669"/>
    <property type="project" value="InterPro"/>
</dbReference>
<protein>
    <recommendedName>
        <fullName evidence="2">CopG family transcriptional regulator</fullName>
    </recommendedName>
</protein>
<evidence type="ECO:0000313" key="1">
    <source>
        <dbReference type="EMBL" id="CAA6805501.1"/>
    </source>
</evidence>
<dbReference type="AlphaFoldDB" id="A0A6S6SL20"/>
<proteinExistence type="predicted"/>
<reference evidence="1" key="1">
    <citation type="submission" date="2020-01" db="EMBL/GenBank/DDBJ databases">
        <authorList>
            <person name="Meier V. D."/>
            <person name="Meier V D."/>
        </authorList>
    </citation>
    <scope>NUCLEOTIDE SEQUENCE</scope>
    <source>
        <strain evidence="1">HLG_WM_MAG_06</strain>
    </source>
</reference>
<dbReference type="InterPro" id="IPR013321">
    <property type="entry name" value="Arc_rbn_hlx_hlx"/>
</dbReference>
<sequence>MYTIQELEKQQIGLRLPQYLIDDIDAFTQQFSVNRTDIVIEALRSYLAEQKAKIFYTNFDNSCKEAKAIMDGELPATTLGELIDELETDSNA</sequence>
<name>A0A6S6SL20_9BACT</name>
<accession>A0A6S6SL20</accession>
<dbReference type="Gene3D" id="1.10.1220.10">
    <property type="entry name" value="Met repressor-like"/>
    <property type="match status" value="1"/>
</dbReference>